<dbReference type="RefSeq" id="WP_006215180.1">
    <property type="nucleotide sequence ID" value="NZ_ANHZ02000018.1"/>
</dbReference>
<reference evidence="6 7" key="1">
    <citation type="journal article" date="2014" name="Genome Announc.">
        <title>Draft Genome Sequence of Kocuria palustris PEL.</title>
        <authorList>
            <person name="Sharma G."/>
            <person name="Khatri I."/>
            <person name="Subramanian S."/>
        </authorList>
    </citation>
    <scope>NUCLEOTIDE SEQUENCE [LARGE SCALE GENOMIC DNA]</scope>
    <source>
        <strain evidence="6 7">PEL</strain>
    </source>
</reference>
<evidence type="ECO:0000313" key="6">
    <source>
        <dbReference type="EMBL" id="EME35986.1"/>
    </source>
</evidence>
<keyword evidence="2" id="KW-0238">DNA-binding</keyword>
<protein>
    <submittedName>
        <fullName evidence="6">Transcriptional regulator, MarR family</fullName>
    </submittedName>
</protein>
<dbReference type="PANTHER" id="PTHR33164">
    <property type="entry name" value="TRANSCRIPTIONAL REGULATOR, MARR FAMILY"/>
    <property type="match status" value="1"/>
</dbReference>
<evidence type="ECO:0000313" key="7">
    <source>
        <dbReference type="Proteomes" id="UP000009877"/>
    </source>
</evidence>
<comment type="caution">
    <text evidence="6">The sequence shown here is derived from an EMBL/GenBank/DDBJ whole genome shotgun (WGS) entry which is preliminary data.</text>
</comment>
<sequence length="174" mass="19031">MSENSEWSTNRLLSTAARLVEHSWNERLAALGVTHAGYMALDVLHEHGTLSQARLAQEVRVQAQTMGKTLHRLESHGHISRSPNLKDRRSHLVSITEAGRNVLNEASRLEGELIDDGTLSDEQLRRSLAHIISTLGASRWKFDVDAQGAVYEVSEDQGERPAESASAAGGSEAV</sequence>
<dbReference type="PANTHER" id="PTHR33164:SF43">
    <property type="entry name" value="HTH-TYPE TRANSCRIPTIONAL REPRESSOR YETL"/>
    <property type="match status" value="1"/>
</dbReference>
<dbReference type="GO" id="GO:0006950">
    <property type="term" value="P:response to stress"/>
    <property type="evidence" value="ECO:0007669"/>
    <property type="project" value="TreeGrafter"/>
</dbReference>
<dbReference type="PROSITE" id="PS50995">
    <property type="entry name" value="HTH_MARR_2"/>
    <property type="match status" value="1"/>
</dbReference>
<dbReference type="InterPro" id="IPR036388">
    <property type="entry name" value="WH-like_DNA-bd_sf"/>
</dbReference>
<dbReference type="GO" id="GO:0003700">
    <property type="term" value="F:DNA-binding transcription factor activity"/>
    <property type="evidence" value="ECO:0007669"/>
    <property type="project" value="InterPro"/>
</dbReference>
<keyword evidence="1" id="KW-0805">Transcription regulation</keyword>
<dbReference type="PROSITE" id="PS01117">
    <property type="entry name" value="HTH_MARR_1"/>
    <property type="match status" value="1"/>
</dbReference>
<dbReference type="InterPro" id="IPR039422">
    <property type="entry name" value="MarR/SlyA-like"/>
</dbReference>
<dbReference type="Gene3D" id="1.10.10.10">
    <property type="entry name" value="Winged helix-like DNA-binding domain superfamily/Winged helix DNA-binding domain"/>
    <property type="match status" value="1"/>
</dbReference>
<dbReference type="EMBL" id="ANHZ02000018">
    <property type="protein sequence ID" value="EME35986.1"/>
    <property type="molecule type" value="Genomic_DNA"/>
</dbReference>
<name>M2XA73_9MICC</name>
<dbReference type="PRINTS" id="PR00598">
    <property type="entry name" value="HTHMARR"/>
</dbReference>
<dbReference type="GO" id="GO:0003677">
    <property type="term" value="F:DNA binding"/>
    <property type="evidence" value="ECO:0007669"/>
    <property type="project" value="UniProtKB-KW"/>
</dbReference>
<keyword evidence="3" id="KW-0804">Transcription</keyword>
<feature type="compositionally biased region" description="Low complexity" evidence="4">
    <location>
        <begin position="163"/>
        <end position="174"/>
    </location>
</feature>
<organism evidence="6 7">
    <name type="scientific">Kocuria palustris PEL</name>
    <dbReference type="NCBI Taxonomy" id="1236550"/>
    <lineage>
        <taxon>Bacteria</taxon>
        <taxon>Bacillati</taxon>
        <taxon>Actinomycetota</taxon>
        <taxon>Actinomycetes</taxon>
        <taxon>Micrococcales</taxon>
        <taxon>Micrococcaceae</taxon>
        <taxon>Kocuria</taxon>
    </lineage>
</organism>
<dbReference type="Pfam" id="PF01047">
    <property type="entry name" value="MarR"/>
    <property type="match status" value="1"/>
</dbReference>
<dbReference type="AlphaFoldDB" id="M2XA73"/>
<evidence type="ECO:0000256" key="1">
    <source>
        <dbReference type="ARBA" id="ARBA00023015"/>
    </source>
</evidence>
<dbReference type="InterPro" id="IPR023187">
    <property type="entry name" value="Tscrpt_reg_MarR-type_CS"/>
</dbReference>
<dbReference type="Proteomes" id="UP000009877">
    <property type="component" value="Unassembled WGS sequence"/>
</dbReference>
<dbReference type="InterPro" id="IPR000835">
    <property type="entry name" value="HTH_MarR-typ"/>
</dbReference>
<evidence type="ECO:0000256" key="2">
    <source>
        <dbReference type="ARBA" id="ARBA00023125"/>
    </source>
</evidence>
<evidence type="ECO:0000256" key="4">
    <source>
        <dbReference type="SAM" id="MobiDB-lite"/>
    </source>
</evidence>
<dbReference type="SUPFAM" id="SSF46785">
    <property type="entry name" value="Winged helix' DNA-binding domain"/>
    <property type="match status" value="1"/>
</dbReference>
<evidence type="ECO:0000256" key="3">
    <source>
        <dbReference type="ARBA" id="ARBA00023163"/>
    </source>
</evidence>
<proteinExistence type="predicted"/>
<accession>M2XA73</accession>
<feature type="domain" description="HTH marR-type" evidence="5">
    <location>
        <begin position="9"/>
        <end position="137"/>
    </location>
</feature>
<gene>
    <name evidence="6" type="ORF">C884_00754</name>
</gene>
<feature type="region of interest" description="Disordered" evidence="4">
    <location>
        <begin position="153"/>
        <end position="174"/>
    </location>
</feature>
<evidence type="ECO:0000259" key="5">
    <source>
        <dbReference type="PROSITE" id="PS50995"/>
    </source>
</evidence>
<dbReference type="InterPro" id="IPR036390">
    <property type="entry name" value="WH_DNA-bd_sf"/>
</dbReference>
<dbReference type="STRING" id="71999.KPaMU14_04365"/>
<dbReference type="SMART" id="SM00347">
    <property type="entry name" value="HTH_MARR"/>
    <property type="match status" value="1"/>
</dbReference>
<keyword evidence="7" id="KW-1185">Reference proteome</keyword>